<sequence>MLNNIYLFTGQETYLLDKELLRRKENFLQKYWSESIFSFSLDNLDIGQIKQAIYSSGLFTTKKLILVNGLPLDASTKLGEERTEQLQVFVDALIKAEGKIPEDSLLVFISSTPDKRLKLYKFLEKNATVKTFEQLKNNSLEEFVKKELSDCIIDHATIQYFLTKVGSDLYRIWFECDKLKIRTQVKQQKKIDEAMIDLIVFGQVEIDSFALLKTLFTDKIKAIQILEKIQSGGADRNQFAGMLYRAIKFYLFMIDLDEYWITDSKEIASFLKMNPRQVKNEYAKIWVLKTHKKNIEKFYSGLIELDTGIKSWKFPDTYFWLGVKKMINDRL</sequence>
<evidence type="ECO:0000256" key="1">
    <source>
        <dbReference type="ARBA" id="ARBA00022679"/>
    </source>
</evidence>
<accession>K1XJ06</accession>
<dbReference type="GO" id="GO:0006261">
    <property type="term" value="P:DNA-templated DNA replication"/>
    <property type="evidence" value="ECO:0007669"/>
    <property type="project" value="TreeGrafter"/>
</dbReference>
<dbReference type="GO" id="GO:0009360">
    <property type="term" value="C:DNA polymerase III complex"/>
    <property type="evidence" value="ECO:0007669"/>
    <property type="project" value="InterPro"/>
</dbReference>
<dbReference type="PANTHER" id="PTHR34388">
    <property type="entry name" value="DNA POLYMERASE III SUBUNIT DELTA"/>
    <property type="match status" value="1"/>
</dbReference>
<dbReference type="Gene3D" id="3.40.50.300">
    <property type="entry name" value="P-loop containing nucleotide triphosphate hydrolases"/>
    <property type="match status" value="1"/>
</dbReference>
<dbReference type="NCBIfam" id="TIGR01128">
    <property type="entry name" value="holA"/>
    <property type="match status" value="1"/>
</dbReference>
<protein>
    <recommendedName>
        <fullName evidence="5">DNA polymerase III delta N-terminal domain-containing protein</fullName>
    </recommendedName>
</protein>
<evidence type="ECO:0000256" key="4">
    <source>
        <dbReference type="ARBA" id="ARBA00022932"/>
    </source>
</evidence>
<evidence type="ECO:0000256" key="3">
    <source>
        <dbReference type="ARBA" id="ARBA00022705"/>
    </source>
</evidence>
<evidence type="ECO:0000259" key="5">
    <source>
        <dbReference type="Pfam" id="PF06144"/>
    </source>
</evidence>
<evidence type="ECO:0000313" key="6">
    <source>
        <dbReference type="EMBL" id="EKD25177.1"/>
    </source>
</evidence>
<reference evidence="6" key="1">
    <citation type="journal article" date="2012" name="Science">
        <title>Fermentation, hydrogen, and sulfur metabolism in multiple uncultivated bacterial phyla.</title>
        <authorList>
            <person name="Wrighton K.C."/>
            <person name="Thomas B.C."/>
            <person name="Sharon I."/>
            <person name="Miller C.S."/>
            <person name="Castelle C.J."/>
            <person name="VerBerkmoes N.C."/>
            <person name="Wilkins M.J."/>
            <person name="Hettich R.L."/>
            <person name="Lipton M.S."/>
            <person name="Williams K.H."/>
            <person name="Long P.E."/>
            <person name="Banfield J.F."/>
        </authorList>
    </citation>
    <scope>NUCLEOTIDE SEQUENCE [LARGE SCALE GENOMIC DNA]</scope>
</reference>
<gene>
    <name evidence="6" type="ORF">ACD_80C00111G0014</name>
</gene>
<dbReference type="Pfam" id="PF06144">
    <property type="entry name" value="DNA_pol3_delta"/>
    <property type="match status" value="1"/>
</dbReference>
<dbReference type="InterPro" id="IPR027417">
    <property type="entry name" value="P-loop_NTPase"/>
</dbReference>
<comment type="caution">
    <text evidence="6">The sequence shown here is derived from an EMBL/GenBank/DDBJ whole genome shotgun (WGS) entry which is preliminary data.</text>
</comment>
<keyword evidence="3" id="KW-0235">DNA replication</keyword>
<name>K1XJ06_9BACT</name>
<dbReference type="Gene3D" id="1.20.272.10">
    <property type="match status" value="1"/>
</dbReference>
<dbReference type="GO" id="GO:0003677">
    <property type="term" value="F:DNA binding"/>
    <property type="evidence" value="ECO:0007669"/>
    <property type="project" value="InterPro"/>
</dbReference>
<keyword evidence="4" id="KW-0239">DNA-directed DNA polymerase</keyword>
<keyword evidence="1" id="KW-0808">Transferase</keyword>
<keyword evidence="2" id="KW-0548">Nucleotidyltransferase</keyword>
<dbReference type="GO" id="GO:0003887">
    <property type="term" value="F:DNA-directed DNA polymerase activity"/>
    <property type="evidence" value="ECO:0007669"/>
    <property type="project" value="UniProtKB-KW"/>
</dbReference>
<dbReference type="EMBL" id="AMFJ01036118">
    <property type="protein sequence ID" value="EKD25177.1"/>
    <property type="molecule type" value="Genomic_DNA"/>
</dbReference>
<dbReference type="AlphaFoldDB" id="K1XJ06"/>
<evidence type="ECO:0000256" key="2">
    <source>
        <dbReference type="ARBA" id="ARBA00022695"/>
    </source>
</evidence>
<dbReference type="InterPro" id="IPR010372">
    <property type="entry name" value="DNA_pol3_delta_N"/>
</dbReference>
<dbReference type="PANTHER" id="PTHR34388:SF1">
    <property type="entry name" value="DNA POLYMERASE III SUBUNIT DELTA"/>
    <property type="match status" value="1"/>
</dbReference>
<dbReference type="InterPro" id="IPR005790">
    <property type="entry name" value="DNA_polIII_delta"/>
</dbReference>
<feature type="domain" description="DNA polymerase III delta N-terminal" evidence="5">
    <location>
        <begin position="6"/>
        <end position="132"/>
    </location>
</feature>
<proteinExistence type="predicted"/>
<organism evidence="6">
    <name type="scientific">uncultured bacterium</name>
    <name type="common">gcode 4</name>
    <dbReference type="NCBI Taxonomy" id="1234023"/>
    <lineage>
        <taxon>Bacteria</taxon>
        <taxon>environmental samples</taxon>
    </lineage>
</organism>